<reference evidence="5" key="1">
    <citation type="journal article" date="2021" name="Nat. Commun.">
        <title>Genetic determinants of endophytism in the Arabidopsis root mycobiome.</title>
        <authorList>
            <person name="Mesny F."/>
            <person name="Miyauchi S."/>
            <person name="Thiergart T."/>
            <person name="Pickel B."/>
            <person name="Atanasova L."/>
            <person name="Karlsson M."/>
            <person name="Huettel B."/>
            <person name="Barry K.W."/>
            <person name="Haridas S."/>
            <person name="Chen C."/>
            <person name="Bauer D."/>
            <person name="Andreopoulos W."/>
            <person name="Pangilinan J."/>
            <person name="LaButti K."/>
            <person name="Riley R."/>
            <person name="Lipzen A."/>
            <person name="Clum A."/>
            <person name="Drula E."/>
            <person name="Henrissat B."/>
            <person name="Kohler A."/>
            <person name="Grigoriev I.V."/>
            <person name="Martin F.M."/>
            <person name="Hacquard S."/>
        </authorList>
    </citation>
    <scope>NUCLEOTIDE SEQUENCE</scope>
    <source>
        <strain evidence="5">MPI-CAGE-AT-0147</strain>
    </source>
</reference>
<keyword evidence="2" id="KW-1015">Disulfide bond</keyword>
<dbReference type="PANTHER" id="PTHR34997:SF1">
    <property type="entry name" value="PEPTIDOGLYCAN-BINDING LYSIN DOMAIN"/>
    <property type="match status" value="1"/>
</dbReference>
<evidence type="ECO:0000256" key="2">
    <source>
        <dbReference type="PROSITE-ProRule" id="PRU00261"/>
    </source>
</evidence>
<dbReference type="EMBL" id="JAGMUV010000001">
    <property type="protein sequence ID" value="KAH7175360.1"/>
    <property type="molecule type" value="Genomic_DNA"/>
</dbReference>
<gene>
    <name evidence="5" type="ORF">EDB81DRAFT_895874</name>
</gene>
<dbReference type="Proteomes" id="UP000738349">
    <property type="component" value="Unassembled WGS sequence"/>
</dbReference>
<dbReference type="PANTHER" id="PTHR34997">
    <property type="entry name" value="AM15"/>
    <property type="match status" value="1"/>
</dbReference>
<dbReference type="InterPro" id="IPR052210">
    <property type="entry name" value="LysM1-like"/>
</dbReference>
<dbReference type="AlphaFoldDB" id="A0A9P9JM74"/>
<feature type="domain" description="Chitin-binding type-1" evidence="4">
    <location>
        <begin position="218"/>
        <end position="263"/>
    </location>
</feature>
<keyword evidence="6" id="KW-1185">Reference proteome</keyword>
<sequence length="273" mass="29109">MREFTFTLNSIIEVPFEDPYARFNETMSIPLTNGTRKDCWEYDWWNSSLGTPPTASSAAQWYGISMEQLMLWNPSVSDEDEVLEPLVSYCNILSRSTSVVSEPPTPRASGETGNCTEWFKAVLDCETYLTLLDLNLATFFKWNPSVGDDCSAYQNGTYYCYETGDDDGEDGGSAPTGTISQASTASPTSSSKASSTMQPSTKTSSGPSPTSTTNVSCDGTCGGTDGMNCKGSAFGDCCSSSGYCGSSSQYCGGGCQTSENCGKGCQSEFGLCD</sequence>
<evidence type="ECO:0000256" key="3">
    <source>
        <dbReference type="SAM" id="MobiDB-lite"/>
    </source>
</evidence>
<feature type="disulfide bond" evidence="2">
    <location>
        <begin position="237"/>
        <end position="251"/>
    </location>
</feature>
<organism evidence="5 6">
    <name type="scientific">Dactylonectria macrodidyma</name>
    <dbReference type="NCBI Taxonomy" id="307937"/>
    <lineage>
        <taxon>Eukaryota</taxon>
        <taxon>Fungi</taxon>
        <taxon>Dikarya</taxon>
        <taxon>Ascomycota</taxon>
        <taxon>Pezizomycotina</taxon>
        <taxon>Sordariomycetes</taxon>
        <taxon>Hypocreomycetidae</taxon>
        <taxon>Hypocreales</taxon>
        <taxon>Nectriaceae</taxon>
        <taxon>Dactylonectria</taxon>
    </lineage>
</organism>
<dbReference type="GO" id="GO:0008061">
    <property type="term" value="F:chitin binding"/>
    <property type="evidence" value="ECO:0007669"/>
    <property type="project" value="UniProtKB-UniRule"/>
</dbReference>
<comment type="caution">
    <text evidence="2">Lacks conserved residue(s) required for the propagation of feature annotation.</text>
</comment>
<accession>A0A9P9JM74</accession>
<dbReference type="Gene3D" id="3.30.60.10">
    <property type="entry name" value="Endochitinase-like"/>
    <property type="match status" value="1"/>
</dbReference>
<feature type="region of interest" description="Disordered" evidence="3">
    <location>
        <begin position="169"/>
        <end position="214"/>
    </location>
</feature>
<name>A0A9P9JM74_9HYPO</name>
<dbReference type="InterPro" id="IPR001002">
    <property type="entry name" value="Chitin-bd_1"/>
</dbReference>
<evidence type="ECO:0000313" key="6">
    <source>
        <dbReference type="Proteomes" id="UP000738349"/>
    </source>
</evidence>
<dbReference type="PROSITE" id="PS50941">
    <property type="entry name" value="CHIT_BIND_I_2"/>
    <property type="match status" value="1"/>
</dbReference>
<dbReference type="OrthoDB" id="5985073at2759"/>
<feature type="compositionally biased region" description="Low complexity" evidence="3">
    <location>
        <begin position="180"/>
        <end position="213"/>
    </location>
</feature>
<dbReference type="SUPFAM" id="SSF57016">
    <property type="entry name" value="Plant lectins/antimicrobial peptides"/>
    <property type="match status" value="1"/>
</dbReference>
<evidence type="ECO:0000259" key="4">
    <source>
        <dbReference type="PROSITE" id="PS50941"/>
    </source>
</evidence>
<proteinExistence type="predicted"/>
<keyword evidence="1 2" id="KW-0147">Chitin-binding</keyword>
<protein>
    <recommendedName>
        <fullName evidence="4">Chitin-binding type-1 domain-containing protein</fullName>
    </recommendedName>
</protein>
<comment type="caution">
    <text evidence="5">The sequence shown here is derived from an EMBL/GenBank/DDBJ whole genome shotgun (WGS) entry which is preliminary data.</text>
</comment>
<evidence type="ECO:0000256" key="1">
    <source>
        <dbReference type="ARBA" id="ARBA00022669"/>
    </source>
</evidence>
<dbReference type="InterPro" id="IPR036861">
    <property type="entry name" value="Endochitinase-like_sf"/>
</dbReference>
<evidence type="ECO:0000313" key="5">
    <source>
        <dbReference type="EMBL" id="KAH7175360.1"/>
    </source>
</evidence>